<dbReference type="InterPro" id="IPR008183">
    <property type="entry name" value="Aldose_1/G6P_1-epimerase"/>
</dbReference>
<evidence type="ECO:0000256" key="2">
    <source>
        <dbReference type="ARBA" id="ARBA00005866"/>
    </source>
</evidence>
<reference evidence="6 7" key="1">
    <citation type="submission" date="2017-11" db="EMBL/GenBank/DDBJ databases">
        <title>Reclassification of Bisgaard taxon 7 as Conservatibacter flavescens gen. nov., sp. nov.</title>
        <authorList>
            <person name="Christensen H."/>
        </authorList>
    </citation>
    <scope>NUCLEOTIDE SEQUENCE [LARGE SCALE GENOMIC DNA]</scope>
    <source>
        <strain evidence="6 7">7_4</strain>
    </source>
</reference>
<feature type="active site" evidence="5">
    <location>
        <position position="150"/>
    </location>
</feature>
<evidence type="ECO:0000313" key="6">
    <source>
        <dbReference type="EMBL" id="PJG86297.1"/>
    </source>
</evidence>
<keyword evidence="7" id="KW-1185">Reference proteome</keyword>
<accession>A0A2M8S590</accession>
<comment type="similarity">
    <text evidence="2 4">Belongs to the glucose-6-phosphate 1-epimerase family.</text>
</comment>
<dbReference type="GO" id="GO:0047938">
    <property type="term" value="F:glucose-6-phosphate 1-epimerase activity"/>
    <property type="evidence" value="ECO:0007669"/>
    <property type="project" value="UniProtKB-UniRule"/>
</dbReference>
<dbReference type="GO" id="GO:0030246">
    <property type="term" value="F:carbohydrate binding"/>
    <property type="evidence" value="ECO:0007669"/>
    <property type="project" value="UniProtKB-UniRule"/>
</dbReference>
<comment type="catalytic activity">
    <reaction evidence="1">
        <text>alpha-D-glucose 6-phosphate = beta-D-glucose 6-phosphate</text>
        <dbReference type="Rhea" id="RHEA:16249"/>
        <dbReference type="ChEBI" id="CHEBI:58225"/>
        <dbReference type="ChEBI" id="CHEBI:58247"/>
        <dbReference type="EC" id="5.1.3.15"/>
    </reaction>
</comment>
<organism evidence="6 7">
    <name type="scientific">Conservatibacter flavescens</name>
    <dbReference type="NCBI Taxonomy" id="28161"/>
    <lineage>
        <taxon>Bacteria</taxon>
        <taxon>Pseudomonadati</taxon>
        <taxon>Pseudomonadota</taxon>
        <taxon>Gammaproteobacteria</taxon>
        <taxon>Pasteurellales</taxon>
        <taxon>Pasteurellaceae</taxon>
        <taxon>Conservatibacter</taxon>
    </lineage>
</organism>
<comment type="caution">
    <text evidence="6">The sequence shown here is derived from an EMBL/GenBank/DDBJ whole genome shotgun (WGS) entry which is preliminary data.</text>
</comment>
<dbReference type="Gene3D" id="2.70.98.10">
    <property type="match status" value="1"/>
</dbReference>
<evidence type="ECO:0000256" key="5">
    <source>
        <dbReference type="PIRSR" id="PIRSR016020-1"/>
    </source>
</evidence>
<dbReference type="OrthoDB" id="9790727at2"/>
<protein>
    <recommendedName>
        <fullName evidence="4">Putative glucose-6-phosphate 1-epimerase</fullName>
        <ecNumber evidence="4">5.1.3.15</ecNumber>
    </recommendedName>
</protein>
<dbReference type="Proteomes" id="UP000229329">
    <property type="component" value="Unassembled WGS sequence"/>
</dbReference>
<dbReference type="CDD" id="cd09020">
    <property type="entry name" value="D-hex-6-P-epi_like"/>
    <property type="match status" value="1"/>
</dbReference>
<dbReference type="GO" id="GO:0005975">
    <property type="term" value="P:carbohydrate metabolic process"/>
    <property type="evidence" value="ECO:0007669"/>
    <property type="project" value="InterPro"/>
</dbReference>
<dbReference type="RefSeq" id="WP_100287573.1">
    <property type="nucleotide sequence ID" value="NZ_PHHA01000002.1"/>
</dbReference>
<sequence length="269" mass="30458">MTTQKLPFFSPHLKLVQYQDIPVLVLEHSVGSAKISLQGGQLLSWKPANAKQDLLWLSEVEPFKLGNAIRGGVPICYPWFGKVKEPAHGTARLRLWELSGQDISDEAVLIELALLNEKQQMEAKIQFHFTTSCEIRFTHYGETPAQVALHSYFNVSNIADIWVENLPTECFNSLTQQTDNVESPRKVFEHVDCIYQAEYPIQTIVDPGFKRSIDIVHNNASEIVFWNPWHTTTSGMSNTGYQTMLCVETARLSRLLAQGESIAVRIIEK</sequence>
<dbReference type="PANTHER" id="PTHR11122:SF13">
    <property type="entry name" value="GLUCOSE-6-PHOSPHATE 1-EPIMERASE"/>
    <property type="match status" value="1"/>
</dbReference>
<evidence type="ECO:0000313" key="7">
    <source>
        <dbReference type="Proteomes" id="UP000229329"/>
    </source>
</evidence>
<dbReference type="PANTHER" id="PTHR11122">
    <property type="entry name" value="APOSPORY-ASSOCIATED PROTEIN C-RELATED"/>
    <property type="match status" value="1"/>
</dbReference>
<dbReference type="EC" id="5.1.3.15" evidence="4"/>
<proteinExistence type="inferred from homology"/>
<evidence type="ECO:0000256" key="3">
    <source>
        <dbReference type="ARBA" id="ARBA00023235"/>
    </source>
</evidence>
<dbReference type="InterPro" id="IPR014718">
    <property type="entry name" value="GH-type_carb-bd"/>
</dbReference>
<dbReference type="Pfam" id="PF01263">
    <property type="entry name" value="Aldose_epim"/>
    <property type="match status" value="1"/>
</dbReference>
<evidence type="ECO:0000256" key="4">
    <source>
        <dbReference type="PIRNR" id="PIRNR016020"/>
    </source>
</evidence>
<dbReference type="PIRSF" id="PIRSF016020">
    <property type="entry name" value="PHexose_mutarotase"/>
    <property type="match status" value="1"/>
</dbReference>
<dbReference type="AlphaFoldDB" id="A0A2M8S590"/>
<dbReference type="SUPFAM" id="SSF74650">
    <property type="entry name" value="Galactose mutarotase-like"/>
    <property type="match status" value="1"/>
</dbReference>
<gene>
    <name evidence="6" type="ORF">CVP05_00325</name>
</gene>
<dbReference type="EMBL" id="PHHA01000002">
    <property type="protein sequence ID" value="PJG86297.1"/>
    <property type="molecule type" value="Genomic_DNA"/>
</dbReference>
<keyword evidence="3 4" id="KW-0413">Isomerase</keyword>
<name>A0A2M8S590_9PAST</name>
<feature type="active site" evidence="5">
    <location>
        <position position="248"/>
    </location>
</feature>
<dbReference type="InterPro" id="IPR025532">
    <property type="entry name" value="G6P_1-epimerase"/>
</dbReference>
<dbReference type="InterPro" id="IPR011013">
    <property type="entry name" value="Gal_mutarotase_sf_dom"/>
</dbReference>
<evidence type="ECO:0000256" key="1">
    <source>
        <dbReference type="ARBA" id="ARBA00001096"/>
    </source>
</evidence>